<sequence length="137" mass="15970">MTNQIDNEVIHKEIDLIQSIINRMAQNSFMLKGWVITIFVAVIALNVQTERFIQNLTLSIFPLAFWYIDAYYLYIERKYRKLYENRITLRKSGNSDNLYSLGIGEIKLINVLATMFSSSIAWFYIPILGILILALLI</sequence>
<name>A0A3S4WVP8_HAEPA</name>
<proteinExistence type="predicted"/>
<feature type="transmembrane region" description="Helical" evidence="1">
    <location>
        <begin position="29"/>
        <end position="47"/>
    </location>
</feature>
<gene>
    <name evidence="2" type="ORF">NCTC10665_01706</name>
</gene>
<feature type="transmembrane region" description="Helical" evidence="1">
    <location>
        <begin position="53"/>
        <end position="75"/>
    </location>
</feature>
<evidence type="ECO:0000313" key="2">
    <source>
        <dbReference type="EMBL" id="VEI32750.1"/>
    </source>
</evidence>
<keyword evidence="1" id="KW-0812">Transmembrane</keyword>
<feature type="transmembrane region" description="Helical" evidence="1">
    <location>
        <begin position="119"/>
        <end position="136"/>
    </location>
</feature>
<accession>A0A3S4WVP8</accession>
<dbReference type="RefSeq" id="WP_126471496.1">
    <property type="nucleotide sequence ID" value="NZ_LR134481.1"/>
</dbReference>
<evidence type="ECO:0000256" key="1">
    <source>
        <dbReference type="SAM" id="Phobius"/>
    </source>
</evidence>
<organism evidence="2 3">
    <name type="scientific">Haemophilus parainfluenzae</name>
    <dbReference type="NCBI Taxonomy" id="729"/>
    <lineage>
        <taxon>Bacteria</taxon>
        <taxon>Pseudomonadati</taxon>
        <taxon>Pseudomonadota</taxon>
        <taxon>Gammaproteobacteria</taxon>
        <taxon>Pasteurellales</taxon>
        <taxon>Pasteurellaceae</taxon>
        <taxon>Haemophilus</taxon>
    </lineage>
</organism>
<reference evidence="2 3" key="1">
    <citation type="submission" date="2018-12" db="EMBL/GenBank/DDBJ databases">
        <authorList>
            <consortium name="Pathogen Informatics"/>
        </authorList>
    </citation>
    <scope>NUCLEOTIDE SEQUENCE [LARGE SCALE GENOMIC DNA]</scope>
    <source>
        <strain evidence="2 3">NCTC10665</strain>
    </source>
</reference>
<dbReference type="AlphaFoldDB" id="A0A3S4WVP8"/>
<protein>
    <submittedName>
        <fullName evidence="2">Uncharacterized protein</fullName>
    </submittedName>
</protein>
<dbReference type="EMBL" id="LR134481">
    <property type="protein sequence ID" value="VEI32750.1"/>
    <property type="molecule type" value="Genomic_DNA"/>
</dbReference>
<evidence type="ECO:0000313" key="3">
    <source>
        <dbReference type="Proteomes" id="UP000268879"/>
    </source>
</evidence>
<keyword evidence="1" id="KW-0472">Membrane</keyword>
<keyword evidence="1" id="KW-1133">Transmembrane helix</keyword>
<dbReference type="Proteomes" id="UP000268879">
    <property type="component" value="Chromosome"/>
</dbReference>